<protein>
    <recommendedName>
        <fullName evidence="2">DUF8175 domain-containing protein</fullName>
    </recommendedName>
</protein>
<reference evidence="3" key="1">
    <citation type="submission" date="2014-07" db="EMBL/GenBank/DDBJ databases">
        <authorList>
            <person name="Zhang J.E."/>
            <person name="Yang H."/>
            <person name="Guo J."/>
            <person name="Deng Z."/>
            <person name="Luo H."/>
            <person name="Luo M."/>
            <person name="Zhao B."/>
        </authorList>
    </citation>
    <scope>NUCLEOTIDE SEQUENCE</scope>
    <source>
        <strain evidence="3">AM4</strain>
    </source>
</reference>
<sequence>MVIMLGLVTGCGSSTQDESASAAPVTDTPAVASADVTAAEEQAGSEDTDTAGAASTSVCGLSGEVTEQARLVKAPDVDYWDYQGTTAYPVSEQYGPGATDEEGGFRYCFQHSPEGAVFAAANAVAHGDASDSDIVSWMTYFLAEGHSREELLSQDIDDNSGGTGSTQGTRTQVSGFKLLSYDGQNAKVDVAVTGSVNGQVVYLSMVYELVWEDGDWKLVVDDPVAPINVATIPSVAGYIAMAA</sequence>
<organism evidence="3">
    <name type="scientific">Actinomyces succiniciruminis</name>
    <dbReference type="NCBI Taxonomy" id="1522002"/>
    <lineage>
        <taxon>Bacteria</taxon>
        <taxon>Bacillati</taxon>
        <taxon>Actinomycetota</taxon>
        <taxon>Actinomycetes</taxon>
        <taxon>Actinomycetales</taxon>
        <taxon>Actinomycetaceae</taxon>
        <taxon>Actinomyces</taxon>
    </lineage>
</organism>
<proteinExistence type="predicted"/>
<evidence type="ECO:0000313" key="3">
    <source>
        <dbReference type="EMBL" id="CED90074.1"/>
    </source>
</evidence>
<feature type="region of interest" description="Disordered" evidence="1">
    <location>
        <begin position="12"/>
        <end position="55"/>
    </location>
</feature>
<dbReference type="Pfam" id="PF26526">
    <property type="entry name" value="DUF8175"/>
    <property type="match status" value="1"/>
</dbReference>
<dbReference type="AlphaFoldDB" id="A0A1L7RLE7"/>
<feature type="domain" description="DUF8175" evidence="2">
    <location>
        <begin position="49"/>
        <end position="239"/>
    </location>
</feature>
<dbReference type="EMBL" id="LK995463">
    <property type="protein sequence ID" value="CED90074.1"/>
    <property type="molecule type" value="Genomic_DNA"/>
</dbReference>
<name>A0A1L7RLE7_9ACTO</name>
<dbReference type="InterPro" id="IPR058488">
    <property type="entry name" value="DUF8175"/>
</dbReference>
<evidence type="ECO:0000259" key="2">
    <source>
        <dbReference type="Pfam" id="PF26526"/>
    </source>
</evidence>
<accession>A0A1L7RLE7</accession>
<dbReference type="RefSeq" id="WP_210578324.1">
    <property type="nucleotide sequence ID" value="NZ_LK995463.1"/>
</dbReference>
<gene>
    <name evidence="3" type="ORF">AAM4_0179</name>
</gene>
<evidence type="ECO:0000256" key="1">
    <source>
        <dbReference type="SAM" id="MobiDB-lite"/>
    </source>
</evidence>